<evidence type="ECO:0000256" key="1">
    <source>
        <dbReference type="ARBA" id="ARBA00022729"/>
    </source>
</evidence>
<dbReference type="RefSeq" id="WP_381502854.1">
    <property type="nucleotide sequence ID" value="NZ_JBHUOM010000012.1"/>
</dbReference>
<dbReference type="Proteomes" id="UP001597512">
    <property type="component" value="Unassembled WGS sequence"/>
</dbReference>
<feature type="chain" id="PRO_5047345219" evidence="2">
    <location>
        <begin position="23"/>
        <end position="227"/>
    </location>
</feature>
<proteinExistence type="predicted"/>
<evidence type="ECO:0000313" key="3">
    <source>
        <dbReference type="EMBL" id="MFD2935268.1"/>
    </source>
</evidence>
<dbReference type="InterPro" id="IPR000801">
    <property type="entry name" value="Esterase-like"/>
</dbReference>
<name>A0ABW6AL97_9BACT</name>
<dbReference type="SUPFAM" id="SSF53474">
    <property type="entry name" value="alpha/beta-Hydrolases"/>
    <property type="match status" value="1"/>
</dbReference>
<dbReference type="InterPro" id="IPR050955">
    <property type="entry name" value="Plant_Biomass_Hydrol_Est"/>
</dbReference>
<dbReference type="InterPro" id="IPR029058">
    <property type="entry name" value="AB_hydrolase_fold"/>
</dbReference>
<dbReference type="PANTHER" id="PTHR43037">
    <property type="entry name" value="UNNAMED PRODUCT-RELATED"/>
    <property type="match status" value="1"/>
</dbReference>
<dbReference type="Pfam" id="PF00756">
    <property type="entry name" value="Esterase"/>
    <property type="match status" value="1"/>
</dbReference>
<keyword evidence="4" id="KW-1185">Reference proteome</keyword>
<comment type="caution">
    <text evidence="3">The sequence shown here is derived from an EMBL/GenBank/DDBJ whole genome shotgun (WGS) entry which is preliminary data.</text>
</comment>
<dbReference type="Gene3D" id="3.40.50.1820">
    <property type="entry name" value="alpha/beta hydrolase"/>
    <property type="match status" value="1"/>
</dbReference>
<reference evidence="4" key="1">
    <citation type="journal article" date="2019" name="Int. J. Syst. Evol. Microbiol.">
        <title>The Global Catalogue of Microorganisms (GCM) 10K type strain sequencing project: providing services to taxonomists for standard genome sequencing and annotation.</title>
        <authorList>
            <consortium name="The Broad Institute Genomics Platform"/>
            <consortium name="The Broad Institute Genome Sequencing Center for Infectious Disease"/>
            <person name="Wu L."/>
            <person name="Ma J."/>
        </authorList>
    </citation>
    <scope>NUCLEOTIDE SEQUENCE [LARGE SCALE GENOMIC DNA]</scope>
    <source>
        <strain evidence="4">KCTC 52490</strain>
    </source>
</reference>
<keyword evidence="3" id="KW-0378">Hydrolase</keyword>
<dbReference type="EMBL" id="JBHUOM010000012">
    <property type="protein sequence ID" value="MFD2935268.1"/>
    <property type="molecule type" value="Genomic_DNA"/>
</dbReference>
<protein>
    <submittedName>
        <fullName evidence="3">Alpha/beta hydrolase-fold protein</fullName>
    </submittedName>
</protein>
<evidence type="ECO:0000313" key="4">
    <source>
        <dbReference type="Proteomes" id="UP001597512"/>
    </source>
</evidence>
<dbReference type="GO" id="GO:0016787">
    <property type="term" value="F:hydrolase activity"/>
    <property type="evidence" value="ECO:0007669"/>
    <property type="project" value="UniProtKB-KW"/>
</dbReference>
<keyword evidence="1 2" id="KW-0732">Signal</keyword>
<evidence type="ECO:0000256" key="2">
    <source>
        <dbReference type="SAM" id="SignalP"/>
    </source>
</evidence>
<gene>
    <name evidence="3" type="ORF">ACFS25_15875</name>
</gene>
<sequence>MRPITVCCFVLLFIQASTFAQVKVKSKERYNYLLYLPKGYADKKTSYPLVIYLHGGSQRGQDLTKLKTYGLPYLVEKGREFNFIIASPQCPEGKFWSTDNWFDSLYTSLITTYRVDPKRVYLTGISMGGYGAWQTAVAYPDKFAAVVPLCGGCDDSTQICRIKHIPVWTFHGTADDVVSISETERLVKRLEACKGQIKFTRLEKEGHAIQYLYEDQAIYDWLLNQHR</sequence>
<organism evidence="3 4">
    <name type="scientific">Spirosoma flavum</name>
    <dbReference type="NCBI Taxonomy" id="2048557"/>
    <lineage>
        <taxon>Bacteria</taxon>
        <taxon>Pseudomonadati</taxon>
        <taxon>Bacteroidota</taxon>
        <taxon>Cytophagia</taxon>
        <taxon>Cytophagales</taxon>
        <taxon>Cytophagaceae</taxon>
        <taxon>Spirosoma</taxon>
    </lineage>
</organism>
<dbReference type="PANTHER" id="PTHR43037:SF1">
    <property type="entry name" value="BLL1128 PROTEIN"/>
    <property type="match status" value="1"/>
</dbReference>
<accession>A0ABW6AL97</accession>
<feature type="signal peptide" evidence="2">
    <location>
        <begin position="1"/>
        <end position="22"/>
    </location>
</feature>